<dbReference type="EMBL" id="CP012526">
    <property type="protein sequence ID" value="ALC46955.1"/>
    <property type="molecule type" value="Genomic_DNA"/>
</dbReference>
<reference evidence="3 4" key="1">
    <citation type="submission" date="2015-08" db="EMBL/GenBank/DDBJ databases">
        <title>Ancestral chromatin configuration constrains chromatin evolution on differentiating sex chromosomes in Drosophila.</title>
        <authorList>
            <person name="Zhou Q."/>
            <person name="Bachtrog D."/>
        </authorList>
    </citation>
    <scope>NUCLEOTIDE SEQUENCE [LARGE SCALE GENOMIC DNA]</scope>
    <source>
        <tissue evidence="3">Whole larvae</tissue>
    </source>
</reference>
<protein>
    <submittedName>
        <fullName evidence="3">Maker216</fullName>
    </submittedName>
</protein>
<name>A0A0M4EUW9_DROBS</name>
<feature type="compositionally biased region" description="Basic and acidic residues" evidence="1">
    <location>
        <begin position="33"/>
        <end position="46"/>
    </location>
</feature>
<keyword evidence="4" id="KW-1185">Reference proteome</keyword>
<evidence type="ECO:0000313" key="3">
    <source>
        <dbReference type="EMBL" id="ALC46955.1"/>
    </source>
</evidence>
<sequence length="115" mass="13157">MGYSTLKLLLLIALAITVTADDTCPSQSSKQRKAPEAKPVNEHKQLNEAQPKQQDKQVNEDKQKDAEKLQNEEKQDSEEKPQTNIMSSISSVIFPVLKILWLAIKEFFLHYFRSV</sequence>
<evidence type="ECO:0000256" key="1">
    <source>
        <dbReference type="SAM" id="MobiDB-lite"/>
    </source>
</evidence>
<gene>
    <name evidence="3" type="ORF">Dbus_chr3Rg1705</name>
</gene>
<evidence type="ECO:0000256" key="2">
    <source>
        <dbReference type="SAM" id="SignalP"/>
    </source>
</evidence>
<proteinExistence type="predicted"/>
<feature type="region of interest" description="Disordered" evidence="1">
    <location>
        <begin position="22"/>
        <end position="82"/>
    </location>
</feature>
<feature type="chain" id="PRO_5005794062" evidence="2">
    <location>
        <begin position="21"/>
        <end position="115"/>
    </location>
</feature>
<organism evidence="3 4">
    <name type="scientific">Drosophila busckii</name>
    <name type="common">Fruit fly</name>
    <dbReference type="NCBI Taxonomy" id="30019"/>
    <lineage>
        <taxon>Eukaryota</taxon>
        <taxon>Metazoa</taxon>
        <taxon>Ecdysozoa</taxon>
        <taxon>Arthropoda</taxon>
        <taxon>Hexapoda</taxon>
        <taxon>Insecta</taxon>
        <taxon>Pterygota</taxon>
        <taxon>Neoptera</taxon>
        <taxon>Endopterygota</taxon>
        <taxon>Diptera</taxon>
        <taxon>Brachycera</taxon>
        <taxon>Muscomorpha</taxon>
        <taxon>Ephydroidea</taxon>
        <taxon>Drosophilidae</taxon>
        <taxon>Drosophila</taxon>
    </lineage>
</organism>
<dbReference type="AlphaFoldDB" id="A0A0M4EUW9"/>
<feature type="signal peptide" evidence="2">
    <location>
        <begin position="1"/>
        <end position="20"/>
    </location>
</feature>
<accession>A0A0M4EUW9</accession>
<feature type="compositionally biased region" description="Basic and acidic residues" evidence="1">
    <location>
        <begin position="53"/>
        <end position="81"/>
    </location>
</feature>
<keyword evidence="2" id="KW-0732">Signal</keyword>
<dbReference type="Proteomes" id="UP000494163">
    <property type="component" value="Chromosome 3R"/>
</dbReference>
<evidence type="ECO:0000313" key="4">
    <source>
        <dbReference type="Proteomes" id="UP000494163"/>
    </source>
</evidence>